<evidence type="ECO:0008006" key="3">
    <source>
        <dbReference type="Google" id="ProtNLM"/>
    </source>
</evidence>
<dbReference type="RefSeq" id="XP_067816685.1">
    <property type="nucleotide sequence ID" value="XM_067958824.1"/>
</dbReference>
<protein>
    <recommendedName>
        <fullName evidence="3">WRKY transcription factor 19</fullName>
    </recommendedName>
</protein>
<dbReference type="KEGG" id="blac:94344495"/>
<sequence>MTTSQSSFAEIVAMSQHFTVPTFAVPQSQRHLSDNPLRSQFTAVEQALQHKLQQQLMKQADVAQPRSPIQQDIVMPSLTFNNNPKLPSLVGLLKKMQTISSFAPVESSPRQSQLSPVLRSLSSTPFQQNMISPSMRKHAEYATSRHQATLPGWEPISLQRENLSMSRSFPVKKLSWSNASSAQIVSSLRPYDGHATLRSRASKYCKIEGCERVSQRNNLCHSHGGKRLCKENSCSSKDRGNGFCIKHGGGKMCSMSCCEKKARRKGLCTQHYRMFNEHHFQGFVSTPYTSIVQSV</sequence>
<dbReference type="GeneID" id="94344495"/>
<keyword evidence="2" id="KW-1185">Reference proteome</keyword>
<dbReference type="OrthoDB" id="71928at2759"/>
<proteinExistence type="predicted"/>
<dbReference type="EMBL" id="SHOA02000013">
    <property type="protein sequence ID" value="TDH67186.1"/>
    <property type="molecule type" value="Genomic_DNA"/>
</dbReference>
<dbReference type="PANTHER" id="PTHR31827:SF1">
    <property type="entry name" value="EMB|CAB89363.1"/>
    <property type="match status" value="1"/>
</dbReference>
<comment type="caution">
    <text evidence="1">The sequence shown here is derived from an EMBL/GenBank/DDBJ whole genome shotgun (WGS) entry which is preliminary data.</text>
</comment>
<gene>
    <name evidence="1" type="ORF">CCR75_000718</name>
</gene>
<reference evidence="1 2" key="1">
    <citation type="journal article" date="2021" name="Genome Biol.">
        <title>AFLAP: assembly-free linkage analysis pipeline using k-mers from genome sequencing data.</title>
        <authorList>
            <person name="Fletcher K."/>
            <person name="Zhang L."/>
            <person name="Gil J."/>
            <person name="Han R."/>
            <person name="Cavanaugh K."/>
            <person name="Michelmore R."/>
        </authorList>
    </citation>
    <scope>NUCLEOTIDE SEQUENCE [LARGE SCALE GENOMIC DNA]</scope>
    <source>
        <strain evidence="1 2">SF5</strain>
    </source>
</reference>
<evidence type="ECO:0000313" key="2">
    <source>
        <dbReference type="Proteomes" id="UP000294530"/>
    </source>
</evidence>
<name>A0A976ID02_BRELC</name>
<evidence type="ECO:0000313" key="1">
    <source>
        <dbReference type="EMBL" id="TDH67186.1"/>
    </source>
</evidence>
<accession>A0A976ID02</accession>
<dbReference type="PANTHER" id="PTHR31827">
    <property type="entry name" value="EMB|CAB89363.1"/>
    <property type="match status" value="1"/>
</dbReference>
<dbReference type="AlphaFoldDB" id="A0A976ID02"/>
<organism evidence="1 2">
    <name type="scientific">Bremia lactucae</name>
    <name type="common">Lettuce downy mildew</name>
    <dbReference type="NCBI Taxonomy" id="4779"/>
    <lineage>
        <taxon>Eukaryota</taxon>
        <taxon>Sar</taxon>
        <taxon>Stramenopiles</taxon>
        <taxon>Oomycota</taxon>
        <taxon>Peronosporomycetes</taxon>
        <taxon>Peronosporales</taxon>
        <taxon>Peronosporaceae</taxon>
        <taxon>Bremia</taxon>
    </lineage>
</organism>
<dbReference type="Proteomes" id="UP000294530">
    <property type="component" value="Unassembled WGS sequence"/>
</dbReference>